<dbReference type="InterPro" id="IPR005174">
    <property type="entry name" value="KIB1-4_b-propeller"/>
</dbReference>
<feature type="domain" description="KIB1-4 beta-propeller" evidence="2">
    <location>
        <begin position="125"/>
        <end position="346"/>
    </location>
</feature>
<dbReference type="EMBL" id="LR862145">
    <property type="protein sequence ID" value="CAD1826007.1"/>
    <property type="molecule type" value="Genomic_DNA"/>
</dbReference>
<evidence type="ECO:0000259" key="2">
    <source>
        <dbReference type="Pfam" id="PF03478"/>
    </source>
</evidence>
<dbReference type="AlphaFoldDB" id="A0A6V7P5A9"/>
<sequence>MPTITGCGRDWTALPSDLLAAIASLLTLIDYSTFWEVCQPWACSVADVPPSPHHPYLLLSGSDYDSESSDQFVFFSLPHNTLYRLSPSSTPHQPRNPPPLRRHPPQRLRLPRPRRLRLQLPHTQPLPAVVQLLPLPPNLFRNASFSKVVLSSSPASGGSLTVAALYGWSQLAFARAGEDRWHLYEDEYPDRSYEDVAFRGGRLLALTSQGALLAVELDGDYADCKVVVYDPQDEQFGSYRKYLVVDDATGDLLQVRRELDSGDDDRCSTVRTESITVTRLDEERNVWIPVESLGDRALFVGVGSSVLLSGKEVRGLRRNCVYFTDDRWNLRFSEDVKGDRRDVGIYCLEDGSVQPCLPPDDRFNWPPPVWISPSLSQVN</sequence>
<feature type="region of interest" description="Disordered" evidence="1">
    <location>
        <begin position="86"/>
        <end position="108"/>
    </location>
</feature>
<protein>
    <recommendedName>
        <fullName evidence="2">KIB1-4 beta-propeller domain-containing protein</fullName>
    </recommendedName>
</protein>
<dbReference type="PANTHER" id="PTHR44586:SF25">
    <property type="entry name" value="(WILD MALAYSIAN BANANA) HYPOTHETICAL PROTEIN"/>
    <property type="match status" value="1"/>
</dbReference>
<organism evidence="3">
    <name type="scientific">Ananas comosus var. bracteatus</name>
    <name type="common">red pineapple</name>
    <dbReference type="NCBI Taxonomy" id="296719"/>
    <lineage>
        <taxon>Eukaryota</taxon>
        <taxon>Viridiplantae</taxon>
        <taxon>Streptophyta</taxon>
        <taxon>Embryophyta</taxon>
        <taxon>Tracheophyta</taxon>
        <taxon>Spermatophyta</taxon>
        <taxon>Magnoliopsida</taxon>
        <taxon>Liliopsida</taxon>
        <taxon>Poales</taxon>
        <taxon>Bromeliaceae</taxon>
        <taxon>Bromelioideae</taxon>
        <taxon>Ananas</taxon>
    </lineage>
</organism>
<gene>
    <name evidence="3" type="ORF">CB5_LOCUS9218</name>
</gene>
<reference evidence="3" key="1">
    <citation type="submission" date="2020-07" db="EMBL/GenBank/DDBJ databases">
        <authorList>
            <person name="Lin J."/>
        </authorList>
    </citation>
    <scope>NUCLEOTIDE SEQUENCE</scope>
</reference>
<name>A0A6V7P5A9_ANACO</name>
<evidence type="ECO:0000313" key="3">
    <source>
        <dbReference type="EMBL" id="CAD1826007.1"/>
    </source>
</evidence>
<accession>A0A6V7P5A9</accession>
<evidence type="ECO:0000256" key="1">
    <source>
        <dbReference type="SAM" id="MobiDB-lite"/>
    </source>
</evidence>
<dbReference type="PANTHER" id="PTHR44586">
    <property type="entry name" value="F-BOX DOMAIN CONTAINING PROTEIN, EXPRESSED"/>
    <property type="match status" value="1"/>
</dbReference>
<proteinExistence type="predicted"/>
<dbReference type="Pfam" id="PF03478">
    <property type="entry name" value="Beta-prop_KIB1-4"/>
    <property type="match status" value="1"/>
</dbReference>